<dbReference type="EMBL" id="JAINDJ010000004">
    <property type="protein sequence ID" value="KAG9451038.1"/>
    <property type="molecule type" value="Genomic_DNA"/>
</dbReference>
<dbReference type="SUPFAM" id="SSF53335">
    <property type="entry name" value="S-adenosyl-L-methionine-dependent methyltransferases"/>
    <property type="match status" value="1"/>
</dbReference>
<name>A0AAV7EUS8_ARIFI</name>
<dbReference type="AlphaFoldDB" id="A0AAV7EUS8"/>
<dbReference type="SMART" id="SM00456">
    <property type="entry name" value="WW"/>
    <property type="match status" value="1"/>
</dbReference>
<reference evidence="10 11" key="1">
    <citation type="submission" date="2021-07" db="EMBL/GenBank/DDBJ databases">
        <title>The Aristolochia fimbriata genome: insights into angiosperm evolution, floral development and chemical biosynthesis.</title>
        <authorList>
            <person name="Jiao Y."/>
        </authorList>
    </citation>
    <scope>NUCLEOTIDE SEQUENCE [LARGE SCALE GENOMIC DNA]</scope>
    <source>
        <strain evidence="10">IBCAS-2021</strain>
        <tissue evidence="10">Leaf</tissue>
    </source>
</reference>
<evidence type="ECO:0000256" key="3">
    <source>
        <dbReference type="ARBA" id="ARBA00047418"/>
    </source>
</evidence>
<accession>A0AAV7EUS8</accession>
<evidence type="ECO:0000256" key="6">
    <source>
        <dbReference type="ARBA" id="ARBA00049075"/>
    </source>
</evidence>
<dbReference type="GO" id="GO:0071164">
    <property type="term" value="F:RNA cap trimethylguanosine synthase activity"/>
    <property type="evidence" value="ECO:0007669"/>
    <property type="project" value="TreeGrafter"/>
</dbReference>
<gene>
    <name evidence="10" type="ORF">H6P81_011003</name>
</gene>
<dbReference type="Gene3D" id="3.40.50.150">
    <property type="entry name" value="Vaccinia Virus protein VP39"/>
    <property type="match status" value="1"/>
</dbReference>
<dbReference type="CDD" id="cd02440">
    <property type="entry name" value="AdoMet_MTases"/>
    <property type="match status" value="1"/>
</dbReference>
<dbReference type="Pfam" id="PF09445">
    <property type="entry name" value="Methyltransf_15"/>
    <property type="match status" value="1"/>
</dbReference>
<evidence type="ECO:0000256" key="5">
    <source>
        <dbReference type="ARBA" id="ARBA00048763"/>
    </source>
</evidence>
<evidence type="ECO:0000256" key="2">
    <source>
        <dbReference type="ARBA" id="ARBA00025783"/>
    </source>
</evidence>
<feature type="domain" description="WW" evidence="9">
    <location>
        <begin position="203"/>
        <end position="231"/>
    </location>
</feature>
<sequence>MASETEIGMESPVIAALGSLLKITEVYLTDNAPWGAPAVPSDVSDVAHLDVEAPKFHDPGVITSNNGFATNGYCLSLEEMELAEEMSALGLPISFITNKEKKNSSKKGKQKGVQSKTISDHEQIVSNTYLEITTESDPGSALDANLECCPERSGKKPEDFESCEDSVAGECDMEVKKYFCERAEHFECNPNEVAGCHNGLGDWEVAWDDYYMRYYYYNSKTQESTWDPPSGTDGSAGVDESTNNSDVKDADICQDPFLNSQDNIDRLQVVVNQLTCCEVLVNDPKLAIMKSNENEMDICDYKDGGEESSTVMEIEKMDDPKSKGGMDCGNDPAMEVLDDHNDFVVVKRKRKQKQRSQKKHTSNVHKEVLSEPLLEGLTADIVKYWCQRYLLFSRFDEGIKMDVEGWFSVTPEAIARHHATRCGGGITIDCFAGVGGNAIHFARKNHVLAIDIDPQKIEYARHNATVYGVVDSIDFVCGDIFQLFPKLKGNTVFLSPPWGGPDYAKVQTYDIKTMLKPHDGYFLFKIAKGIASRIVMFLPRSVDVNQLAEIAWLEHPHWALEVEKNFLNGKLKAITAYFTQVQNQEQARTCK</sequence>
<dbReference type="Gene3D" id="2.20.70.10">
    <property type="match status" value="1"/>
</dbReference>
<dbReference type="PANTHER" id="PTHR14741:SF32">
    <property type="entry name" value="TRIMETHYLGUANOSINE SYNTHASE"/>
    <property type="match status" value="1"/>
</dbReference>
<dbReference type="InterPro" id="IPR036020">
    <property type="entry name" value="WW_dom_sf"/>
</dbReference>
<evidence type="ECO:0000259" key="9">
    <source>
        <dbReference type="PROSITE" id="PS50020"/>
    </source>
</evidence>
<comment type="catalytic activity">
    <reaction evidence="4">
        <text>a 5'-end (N(7)-methyl 5'-triphosphoguanosine)-ribonucleoside in snoRNA + S-adenosyl-L-methionine = a 5'-end (N(2),N(7)-dimethyl 5'-triphosphoguanosine)-ribonucleoside in snoRNA + S-adenosyl-L-homocysteine + H(+)</text>
        <dbReference type="Rhea" id="RHEA:78475"/>
        <dbReference type="Rhea" id="RHEA-COMP:19086"/>
        <dbReference type="Rhea" id="RHEA-COMP:19088"/>
        <dbReference type="ChEBI" id="CHEBI:15378"/>
        <dbReference type="ChEBI" id="CHEBI:57856"/>
        <dbReference type="ChEBI" id="CHEBI:59789"/>
        <dbReference type="ChEBI" id="CHEBI:156461"/>
        <dbReference type="ChEBI" id="CHEBI:172880"/>
    </reaction>
    <physiologicalReaction direction="left-to-right" evidence="4">
        <dbReference type="Rhea" id="RHEA:78476"/>
    </physiologicalReaction>
</comment>
<dbReference type="InterPro" id="IPR001202">
    <property type="entry name" value="WW_dom"/>
</dbReference>
<keyword evidence="11" id="KW-1185">Reference proteome</keyword>
<evidence type="ECO:0000313" key="11">
    <source>
        <dbReference type="Proteomes" id="UP000825729"/>
    </source>
</evidence>
<dbReference type="PANTHER" id="PTHR14741">
    <property type="entry name" value="S-ADENOSYLMETHIONINE-DEPENDENT METHYLTRANSFERASE RELATED"/>
    <property type="match status" value="1"/>
</dbReference>
<dbReference type="PROSITE" id="PS01159">
    <property type="entry name" value="WW_DOMAIN_1"/>
    <property type="match status" value="1"/>
</dbReference>
<dbReference type="Pfam" id="PF00397">
    <property type="entry name" value="WW"/>
    <property type="match status" value="1"/>
</dbReference>
<dbReference type="SUPFAM" id="SSF51045">
    <property type="entry name" value="WW domain"/>
    <property type="match status" value="1"/>
</dbReference>
<organism evidence="10 11">
    <name type="scientific">Aristolochia fimbriata</name>
    <name type="common">White veined hardy Dutchman's pipe vine</name>
    <dbReference type="NCBI Taxonomy" id="158543"/>
    <lineage>
        <taxon>Eukaryota</taxon>
        <taxon>Viridiplantae</taxon>
        <taxon>Streptophyta</taxon>
        <taxon>Embryophyta</taxon>
        <taxon>Tracheophyta</taxon>
        <taxon>Spermatophyta</taxon>
        <taxon>Magnoliopsida</taxon>
        <taxon>Magnoliidae</taxon>
        <taxon>Piperales</taxon>
        <taxon>Aristolochiaceae</taxon>
        <taxon>Aristolochia</taxon>
    </lineage>
</organism>
<comment type="caution">
    <text evidence="10">The sequence shown here is derived from an EMBL/GenBank/DDBJ whole genome shotgun (WGS) entry which is preliminary data.</text>
</comment>
<dbReference type="InterPro" id="IPR019012">
    <property type="entry name" value="RNA_cap_Gua-N2-MeTrfase"/>
</dbReference>
<comment type="catalytic activity">
    <reaction evidence="5">
        <text>a 5'-end (N(2),N(7)-dimethyl 5'-triphosphoguanosine)-ribonucleoside in snRNA + S-adenosyl-L-methionine = a 5'-end (N(2),N(2),N(7)-trimethyl 5'-triphosphoguanosine)-ribonucleoside in snRNA + S-adenosyl-L-homocysteine + H(+)</text>
        <dbReference type="Rhea" id="RHEA:78479"/>
        <dbReference type="Rhea" id="RHEA-COMP:19087"/>
        <dbReference type="Rhea" id="RHEA-COMP:19089"/>
        <dbReference type="ChEBI" id="CHEBI:15378"/>
        <dbReference type="ChEBI" id="CHEBI:57856"/>
        <dbReference type="ChEBI" id="CHEBI:59789"/>
        <dbReference type="ChEBI" id="CHEBI:167623"/>
        <dbReference type="ChEBI" id="CHEBI:172880"/>
    </reaction>
    <physiologicalReaction direction="left-to-right" evidence="5">
        <dbReference type="Rhea" id="RHEA:78480"/>
    </physiologicalReaction>
</comment>
<dbReference type="FunFam" id="3.40.50.150:FF:000305">
    <property type="entry name" value="S-adenosyl-L-methionine-dependent methyltransferase superfamily protein"/>
    <property type="match status" value="1"/>
</dbReference>
<dbReference type="Proteomes" id="UP000825729">
    <property type="component" value="Unassembled WGS sequence"/>
</dbReference>
<dbReference type="PROSITE" id="PS50020">
    <property type="entry name" value="WW_DOMAIN_2"/>
    <property type="match status" value="1"/>
</dbReference>
<evidence type="ECO:0000313" key="10">
    <source>
        <dbReference type="EMBL" id="KAG9451038.1"/>
    </source>
</evidence>
<evidence type="ECO:0000256" key="1">
    <source>
        <dbReference type="ARBA" id="ARBA00018517"/>
    </source>
</evidence>
<evidence type="ECO:0000256" key="4">
    <source>
        <dbReference type="ARBA" id="ARBA00048740"/>
    </source>
</evidence>
<feature type="region of interest" description="Disordered" evidence="8">
    <location>
        <begin position="223"/>
        <end position="247"/>
    </location>
</feature>
<protein>
    <recommendedName>
        <fullName evidence="1">Trimethylguanosine synthase</fullName>
    </recommendedName>
    <alternativeName>
        <fullName evidence="7">Cap-specific guanine-N(2) methyltransferase</fullName>
    </alternativeName>
</protein>
<dbReference type="GO" id="GO:0005634">
    <property type="term" value="C:nucleus"/>
    <property type="evidence" value="ECO:0007669"/>
    <property type="project" value="TreeGrafter"/>
</dbReference>
<comment type="similarity">
    <text evidence="2">Belongs to the methyltransferase superfamily. Trimethylguanosine synthase family.</text>
</comment>
<evidence type="ECO:0000256" key="7">
    <source>
        <dbReference type="ARBA" id="ARBA00049790"/>
    </source>
</evidence>
<comment type="catalytic activity">
    <reaction evidence="6">
        <text>a 5'-end (N(7)-methyl 5'-triphosphoguanosine)-ribonucleoside in snRNA + S-adenosyl-L-methionine = a 5'-end (N(2),N(7)-dimethyl 5'-triphosphoguanosine)-ribonucleoside in snRNA + S-adenosyl-L-homocysteine + H(+)</text>
        <dbReference type="Rhea" id="RHEA:78471"/>
        <dbReference type="Rhea" id="RHEA-COMP:19085"/>
        <dbReference type="Rhea" id="RHEA-COMP:19087"/>
        <dbReference type="ChEBI" id="CHEBI:15378"/>
        <dbReference type="ChEBI" id="CHEBI:57856"/>
        <dbReference type="ChEBI" id="CHEBI:59789"/>
        <dbReference type="ChEBI" id="CHEBI:156461"/>
        <dbReference type="ChEBI" id="CHEBI:172880"/>
    </reaction>
    <physiologicalReaction direction="left-to-right" evidence="6">
        <dbReference type="Rhea" id="RHEA:78472"/>
    </physiologicalReaction>
</comment>
<dbReference type="InterPro" id="IPR029063">
    <property type="entry name" value="SAM-dependent_MTases_sf"/>
</dbReference>
<proteinExistence type="inferred from homology"/>
<evidence type="ECO:0000256" key="8">
    <source>
        <dbReference type="SAM" id="MobiDB-lite"/>
    </source>
</evidence>
<comment type="catalytic activity">
    <reaction evidence="3">
        <text>a 5'-end (N(2),N(7)-dimethyl 5'-triphosphoguanosine)-ribonucleoside in snoRNA + S-adenosyl-L-methionine = a 5'-end (N(2),N(2),N(7)-trimethyl 5'-triphosphoguanosine)-ribonucleoside in snoRNA + S-adenosyl-L-homocysteine + H(+)</text>
        <dbReference type="Rhea" id="RHEA:78507"/>
        <dbReference type="Rhea" id="RHEA-COMP:19088"/>
        <dbReference type="Rhea" id="RHEA-COMP:19090"/>
        <dbReference type="ChEBI" id="CHEBI:15378"/>
        <dbReference type="ChEBI" id="CHEBI:57856"/>
        <dbReference type="ChEBI" id="CHEBI:59789"/>
        <dbReference type="ChEBI" id="CHEBI:167623"/>
        <dbReference type="ChEBI" id="CHEBI:172880"/>
    </reaction>
    <physiologicalReaction direction="left-to-right" evidence="3">
        <dbReference type="Rhea" id="RHEA:78508"/>
    </physiologicalReaction>
</comment>